<evidence type="ECO:0000313" key="5">
    <source>
        <dbReference type="EMBL" id="WEK33312.1"/>
    </source>
</evidence>
<name>A0AAJ5WMF5_9PSED</name>
<protein>
    <submittedName>
        <fullName evidence="5">Response regulator</fullName>
    </submittedName>
</protein>
<dbReference type="InterPro" id="IPR001789">
    <property type="entry name" value="Sig_transdc_resp-reg_receiver"/>
</dbReference>
<dbReference type="EMBL" id="CP119325">
    <property type="protein sequence ID" value="WEK33312.1"/>
    <property type="molecule type" value="Genomic_DNA"/>
</dbReference>
<dbReference type="SMART" id="SM00448">
    <property type="entry name" value="REC"/>
    <property type="match status" value="1"/>
</dbReference>
<evidence type="ECO:0000256" key="1">
    <source>
        <dbReference type="ARBA" id="ARBA00023125"/>
    </source>
</evidence>
<reference evidence="5" key="1">
    <citation type="submission" date="2023-03" db="EMBL/GenBank/DDBJ databases">
        <title>Andean soil-derived lignocellulolytic bacterial consortium as a source of novel taxa and putative plastic-active enzymes.</title>
        <authorList>
            <person name="Diaz-Garcia L."/>
            <person name="Chuvochina M."/>
            <person name="Feuerriegel G."/>
            <person name="Bunk B."/>
            <person name="Sproer C."/>
            <person name="Streit W.R."/>
            <person name="Rodriguez L.M."/>
            <person name="Overmann J."/>
            <person name="Jimenez D.J."/>
        </authorList>
    </citation>
    <scope>NUCLEOTIDE SEQUENCE</scope>
    <source>
        <strain evidence="5">MAG 876</strain>
    </source>
</reference>
<dbReference type="Proteomes" id="UP001216329">
    <property type="component" value="Chromosome"/>
</dbReference>
<dbReference type="InterPro" id="IPR016032">
    <property type="entry name" value="Sig_transdc_resp-reg_C-effctor"/>
</dbReference>
<gene>
    <name evidence="5" type="ORF">P0Y58_11370</name>
</gene>
<dbReference type="InterPro" id="IPR039420">
    <property type="entry name" value="WalR-like"/>
</dbReference>
<dbReference type="PANTHER" id="PTHR43214">
    <property type="entry name" value="TWO-COMPONENT RESPONSE REGULATOR"/>
    <property type="match status" value="1"/>
</dbReference>
<dbReference type="SUPFAM" id="SSF46894">
    <property type="entry name" value="C-terminal effector domain of the bipartite response regulators"/>
    <property type="match status" value="1"/>
</dbReference>
<dbReference type="CDD" id="cd06170">
    <property type="entry name" value="LuxR_C_like"/>
    <property type="match status" value="1"/>
</dbReference>
<sequence length="210" mass="23016">MLLIDDHPLFRRGLMNLLMDEDDFTVVGEAANGVEGVAMASRLKPDLVLLDLHMAMMDGLKTLGVLKAEGLAESVVILTASVSRQEFLSALKGGADGYILKDTSAEKMLALLRNEDQKDLMLDDDLQRVFQSESTATLTLDGLKALTERERQTLELIARGMSNKLIAREMGLSEGTVKIYVGNLLRKLEVSSRLEIAALVHGHSNLEGHK</sequence>
<dbReference type="GO" id="GO:0006355">
    <property type="term" value="P:regulation of DNA-templated transcription"/>
    <property type="evidence" value="ECO:0007669"/>
    <property type="project" value="InterPro"/>
</dbReference>
<dbReference type="PROSITE" id="PS00622">
    <property type="entry name" value="HTH_LUXR_1"/>
    <property type="match status" value="1"/>
</dbReference>
<dbReference type="PROSITE" id="PS50110">
    <property type="entry name" value="RESPONSE_REGULATORY"/>
    <property type="match status" value="1"/>
</dbReference>
<evidence type="ECO:0000256" key="2">
    <source>
        <dbReference type="PROSITE-ProRule" id="PRU00169"/>
    </source>
</evidence>
<dbReference type="InterPro" id="IPR000792">
    <property type="entry name" value="Tscrpt_reg_LuxR_C"/>
</dbReference>
<dbReference type="SMART" id="SM00421">
    <property type="entry name" value="HTH_LUXR"/>
    <property type="match status" value="1"/>
</dbReference>
<feature type="modified residue" description="4-aspartylphosphate" evidence="2">
    <location>
        <position position="51"/>
    </location>
</feature>
<dbReference type="GO" id="GO:0000160">
    <property type="term" value="P:phosphorelay signal transduction system"/>
    <property type="evidence" value="ECO:0007669"/>
    <property type="project" value="InterPro"/>
</dbReference>
<proteinExistence type="predicted"/>
<evidence type="ECO:0000259" key="3">
    <source>
        <dbReference type="PROSITE" id="PS50043"/>
    </source>
</evidence>
<keyword evidence="2" id="KW-0597">Phosphoprotein</keyword>
<dbReference type="AlphaFoldDB" id="A0AAJ5WMF5"/>
<dbReference type="Gene3D" id="3.40.50.2300">
    <property type="match status" value="1"/>
</dbReference>
<accession>A0AAJ5WMF5</accession>
<feature type="domain" description="HTH luxR-type" evidence="3">
    <location>
        <begin position="139"/>
        <end position="204"/>
    </location>
</feature>
<dbReference type="GO" id="GO:0003677">
    <property type="term" value="F:DNA binding"/>
    <property type="evidence" value="ECO:0007669"/>
    <property type="project" value="UniProtKB-KW"/>
</dbReference>
<evidence type="ECO:0000313" key="6">
    <source>
        <dbReference type="Proteomes" id="UP001216329"/>
    </source>
</evidence>
<keyword evidence="1" id="KW-0238">DNA-binding</keyword>
<dbReference type="PANTHER" id="PTHR43214:SF38">
    <property type="entry name" value="NITRATE_NITRITE RESPONSE REGULATOR PROTEIN NARL"/>
    <property type="match status" value="1"/>
</dbReference>
<dbReference type="Pfam" id="PF00072">
    <property type="entry name" value="Response_reg"/>
    <property type="match status" value="1"/>
</dbReference>
<dbReference type="PROSITE" id="PS50043">
    <property type="entry name" value="HTH_LUXR_2"/>
    <property type="match status" value="1"/>
</dbReference>
<dbReference type="SUPFAM" id="SSF52172">
    <property type="entry name" value="CheY-like"/>
    <property type="match status" value="1"/>
</dbReference>
<organism evidence="5 6">
    <name type="scientific">Candidatus Pseudomonas phytovorans</name>
    <dbReference type="NCBI Taxonomy" id="3121377"/>
    <lineage>
        <taxon>Bacteria</taxon>
        <taxon>Pseudomonadati</taxon>
        <taxon>Pseudomonadota</taxon>
        <taxon>Gammaproteobacteria</taxon>
        <taxon>Pseudomonadales</taxon>
        <taxon>Pseudomonadaceae</taxon>
        <taxon>Pseudomonas</taxon>
    </lineage>
</organism>
<feature type="domain" description="Response regulatory" evidence="4">
    <location>
        <begin position="1"/>
        <end position="116"/>
    </location>
</feature>
<dbReference type="PRINTS" id="PR00038">
    <property type="entry name" value="HTHLUXR"/>
</dbReference>
<dbReference type="InterPro" id="IPR011006">
    <property type="entry name" value="CheY-like_superfamily"/>
</dbReference>
<evidence type="ECO:0000259" key="4">
    <source>
        <dbReference type="PROSITE" id="PS50110"/>
    </source>
</evidence>
<dbReference type="Pfam" id="PF00196">
    <property type="entry name" value="GerE"/>
    <property type="match status" value="1"/>
</dbReference>